<evidence type="ECO:0000256" key="4">
    <source>
        <dbReference type="ARBA" id="ARBA00023159"/>
    </source>
</evidence>
<reference evidence="11" key="1">
    <citation type="journal article" date="2024" name="IScience">
        <title>Strigolactones Initiate the Formation of Haustorium-like Structures in Castilleja.</title>
        <authorList>
            <person name="Buerger M."/>
            <person name="Peterson D."/>
            <person name="Chory J."/>
        </authorList>
    </citation>
    <scope>NUCLEOTIDE SEQUENCE [LARGE SCALE GENOMIC DNA]</scope>
</reference>
<evidence type="ECO:0000256" key="8">
    <source>
        <dbReference type="RuleBase" id="RU367155"/>
    </source>
</evidence>
<comment type="subcellular location">
    <subcellularLocation>
        <location evidence="1 8">Nucleus</location>
    </subcellularLocation>
</comment>
<evidence type="ECO:0000256" key="5">
    <source>
        <dbReference type="ARBA" id="ARBA00023163"/>
    </source>
</evidence>
<dbReference type="PRINTS" id="PR00616">
    <property type="entry name" value="CCAATSUBUNTB"/>
</dbReference>
<evidence type="ECO:0000256" key="3">
    <source>
        <dbReference type="ARBA" id="ARBA00023125"/>
    </source>
</evidence>
<dbReference type="PROSITE" id="PS00686">
    <property type="entry name" value="NFYA_HAP2_1"/>
    <property type="match status" value="1"/>
</dbReference>
<dbReference type="GO" id="GO:0005634">
    <property type="term" value="C:nucleus"/>
    <property type="evidence" value="ECO:0007669"/>
    <property type="project" value="UniProtKB-SubCell"/>
</dbReference>
<dbReference type="Pfam" id="PF02045">
    <property type="entry name" value="CBFB_NFYA"/>
    <property type="match status" value="1"/>
</dbReference>
<dbReference type="SMART" id="SM00521">
    <property type="entry name" value="CBF"/>
    <property type="match status" value="1"/>
</dbReference>
<dbReference type="PROSITE" id="PS51152">
    <property type="entry name" value="NFYA_HAP2_2"/>
    <property type="match status" value="1"/>
</dbReference>
<proteinExistence type="inferred from homology"/>
<dbReference type="GO" id="GO:0003700">
    <property type="term" value="F:DNA-binding transcription factor activity"/>
    <property type="evidence" value="ECO:0007669"/>
    <property type="project" value="UniProtKB-UniRule"/>
</dbReference>
<dbReference type="GO" id="GO:0003677">
    <property type="term" value="F:DNA binding"/>
    <property type="evidence" value="ECO:0007669"/>
    <property type="project" value="UniProtKB-KW"/>
</dbReference>
<evidence type="ECO:0000256" key="7">
    <source>
        <dbReference type="ARBA" id="ARBA00025911"/>
    </source>
</evidence>
<name>A0ABD3BS99_9LAMI</name>
<organism evidence="10 11">
    <name type="scientific">Castilleja foliolosa</name>
    <dbReference type="NCBI Taxonomy" id="1961234"/>
    <lineage>
        <taxon>Eukaryota</taxon>
        <taxon>Viridiplantae</taxon>
        <taxon>Streptophyta</taxon>
        <taxon>Embryophyta</taxon>
        <taxon>Tracheophyta</taxon>
        <taxon>Spermatophyta</taxon>
        <taxon>Magnoliopsida</taxon>
        <taxon>eudicotyledons</taxon>
        <taxon>Gunneridae</taxon>
        <taxon>Pentapetalae</taxon>
        <taxon>asterids</taxon>
        <taxon>lamiids</taxon>
        <taxon>Lamiales</taxon>
        <taxon>Orobanchaceae</taxon>
        <taxon>Pedicularideae</taxon>
        <taxon>Castillejinae</taxon>
        <taxon>Castilleja</taxon>
    </lineage>
</organism>
<evidence type="ECO:0000256" key="9">
    <source>
        <dbReference type="SAM" id="MobiDB-lite"/>
    </source>
</evidence>
<comment type="subunit">
    <text evidence="7">Heterotrimeric transcription factor composed of three components, NF-YA, NF-YB and NF-YC. NF-YB and NF-YC must interact and dimerize for NF-YA association and DNA binding.</text>
</comment>
<keyword evidence="3 8" id="KW-0238">DNA-binding</keyword>
<evidence type="ECO:0000256" key="6">
    <source>
        <dbReference type="ARBA" id="ARBA00023242"/>
    </source>
</evidence>
<evidence type="ECO:0000256" key="1">
    <source>
        <dbReference type="ARBA" id="ARBA00004123"/>
    </source>
</evidence>
<evidence type="ECO:0000313" key="10">
    <source>
        <dbReference type="EMBL" id="KAL3620391.1"/>
    </source>
</evidence>
<dbReference type="Gene3D" id="6.10.250.2430">
    <property type="match status" value="1"/>
</dbReference>
<comment type="similarity">
    <text evidence="8">Belongs to the NFYA/HAP2 subunit family.</text>
</comment>
<feature type="region of interest" description="Disordered" evidence="9">
    <location>
        <begin position="1"/>
        <end position="91"/>
    </location>
</feature>
<comment type="caution">
    <text evidence="10">The sequence shown here is derived from an EMBL/GenBank/DDBJ whole genome shotgun (WGS) entry which is preliminary data.</text>
</comment>
<keyword evidence="5 8" id="KW-0804">Transcription</keyword>
<comment type="function">
    <text evidence="8">Component of the sequence-specific heterotrimeric transcription factor (NF-Y) which specifically recognizes a 5'-CCAAT-3' box motif found in the promoters of its target genes.</text>
</comment>
<evidence type="ECO:0000256" key="2">
    <source>
        <dbReference type="ARBA" id="ARBA00023015"/>
    </source>
</evidence>
<protein>
    <recommendedName>
        <fullName evidence="8">Nuclear transcription factor Y subunit</fullName>
    </recommendedName>
</protein>
<dbReference type="Proteomes" id="UP001632038">
    <property type="component" value="Unassembled WGS sequence"/>
</dbReference>
<dbReference type="AlphaFoldDB" id="A0ABD3BS99"/>
<feature type="compositionally biased region" description="Low complexity" evidence="9">
    <location>
        <begin position="218"/>
        <end position="227"/>
    </location>
</feature>
<feature type="region of interest" description="Disordered" evidence="9">
    <location>
        <begin position="180"/>
        <end position="260"/>
    </location>
</feature>
<keyword evidence="4" id="KW-0010">Activator</keyword>
<evidence type="ECO:0000313" key="11">
    <source>
        <dbReference type="Proteomes" id="UP001632038"/>
    </source>
</evidence>
<sequence>MPSMYKTVDQEGPNLTSIASSTAPTLMRINASNSASLEQSADAQSPSEGGVNEENDKHLANAKSLQPDGSYRLGDSNLRQVGPTVHPRPAGTLTQPAQLELVGHTIACASNPYDPYYGGMVPAYGQPMVPRLYDMHHPRMQLPLEMAQEPVYVNAKQYHGILRRRQSRAKAELERKLIKSRKPYLHESRHQHAMRRARGSGGRFAKKSGADTSKGTESSRSIDSSGSEPVYKARSGKTGEGPGLSRQWGNIQSGHALVMQ</sequence>
<keyword evidence="2 8" id="KW-0805">Transcription regulation</keyword>
<dbReference type="EMBL" id="JAVIJP010000066">
    <property type="protein sequence ID" value="KAL3620391.1"/>
    <property type="molecule type" value="Genomic_DNA"/>
</dbReference>
<dbReference type="InterPro" id="IPR001289">
    <property type="entry name" value="NFYA"/>
</dbReference>
<gene>
    <name evidence="10" type="ORF">CASFOL_035303</name>
</gene>
<dbReference type="InterPro" id="IPR018362">
    <property type="entry name" value="CCAAT-binding_factor_CS"/>
</dbReference>
<keyword evidence="11" id="KW-1185">Reference proteome</keyword>
<keyword evidence="6 8" id="KW-0539">Nucleus</keyword>
<feature type="compositionally biased region" description="Polar residues" evidence="9">
    <location>
        <begin position="13"/>
        <end position="47"/>
    </location>
</feature>
<accession>A0ABD3BS99</accession>
<dbReference type="PANTHER" id="PTHR12632">
    <property type="entry name" value="TRANSCRIPTION FACTOR NF-Y ALPHA-RELATED"/>
    <property type="match status" value="1"/>
</dbReference>